<dbReference type="NCBIfam" id="TIGR00229">
    <property type="entry name" value="sensory_box"/>
    <property type="match status" value="2"/>
</dbReference>
<evidence type="ECO:0000256" key="6">
    <source>
        <dbReference type="ARBA" id="ARBA00023012"/>
    </source>
</evidence>
<accession>A0ABQ3V274</accession>
<comment type="caution">
    <text evidence="11">The sequence shown here is derived from an EMBL/GenBank/DDBJ whole genome shotgun (WGS) entry which is preliminary data.</text>
</comment>
<evidence type="ECO:0000259" key="10">
    <source>
        <dbReference type="PROSITE" id="PS50113"/>
    </source>
</evidence>
<reference evidence="11 12" key="1">
    <citation type="journal article" date="2021" name="Int. J. Syst. Evol. Microbiol.">
        <title>Reticulibacter mediterranei gen. nov., sp. nov., within the new family Reticulibacteraceae fam. nov., and Ktedonospora formicarum gen. nov., sp. nov., Ktedonobacter robiniae sp. nov., Dictyobacter formicarum sp. nov. and Dictyobacter arantiisoli sp. nov., belonging to the class Ktedonobacteria.</title>
        <authorList>
            <person name="Yabe S."/>
            <person name="Zheng Y."/>
            <person name="Wang C.M."/>
            <person name="Sakai Y."/>
            <person name="Abe K."/>
            <person name="Yokota A."/>
            <person name="Donadio S."/>
            <person name="Cavaletti L."/>
            <person name="Monciardini P."/>
        </authorList>
    </citation>
    <scope>NUCLEOTIDE SEQUENCE [LARGE SCALE GENOMIC DNA]</scope>
    <source>
        <strain evidence="11 12">SOSP1-30</strain>
    </source>
</reference>
<comment type="catalytic activity">
    <reaction evidence="1">
        <text>ATP + protein L-histidine = ADP + protein N-phospho-L-histidine.</text>
        <dbReference type="EC" id="2.7.13.3"/>
    </reaction>
</comment>
<sequence>MHALIEHSHEVSLLLDDQGTILYASPALTHVLGYLPKEVSGQTMLSWVHSLDQSEASESLASLQAHTRQELFTTQRYLHKDGSWRWLELHVVNKLADPQVAALICSLRDITTLKEAEIKQQHLVKESDLAHTHLLTVLQQMPAGVMIAESPSGKLLLSNDQVRQIWRHSFPESNEVDKYDHYKGFHSDGTPYAGHEWPLARSIRQGESVREEEITFLRGDGTRGIMSVSSAPILNTQNEIIAGVVVFIDISERKRLEQLKDNFISMVSHELKTPVTSIKGYTQLLQKHFQRSDEKQSLHFLAKMNYQLDKLTDLINEILSISQLDLGMLNLRPQVFDLVEAVREELESQQATTATHKLQLKGVEKLTITGDRERIGQVIHHLVSNAIKYSPGRKQVCIEICYSDQAALIHIQDYGIGIDSEHFSRIFERFYRVDEPLEQTFPGLGIGLYLAHEIIQRHQGHIWVESQKGEGSTFSFSLPLQPHTTIAKETSHDNH</sequence>
<dbReference type="InterPro" id="IPR035965">
    <property type="entry name" value="PAS-like_dom_sf"/>
</dbReference>
<evidence type="ECO:0000256" key="1">
    <source>
        <dbReference type="ARBA" id="ARBA00000085"/>
    </source>
</evidence>
<dbReference type="SUPFAM" id="SSF47384">
    <property type="entry name" value="Homodimeric domain of signal transducing histidine kinase"/>
    <property type="match status" value="1"/>
</dbReference>
<dbReference type="PANTHER" id="PTHR45453">
    <property type="entry name" value="PHOSPHATE REGULON SENSOR PROTEIN PHOR"/>
    <property type="match status" value="1"/>
</dbReference>
<dbReference type="InterPro" id="IPR036097">
    <property type="entry name" value="HisK_dim/P_sf"/>
</dbReference>
<dbReference type="Pfam" id="PF00512">
    <property type="entry name" value="HisKA"/>
    <property type="match status" value="1"/>
</dbReference>
<dbReference type="InterPro" id="IPR050351">
    <property type="entry name" value="BphY/WalK/GraS-like"/>
</dbReference>
<keyword evidence="4" id="KW-0808">Transferase</keyword>
<dbReference type="InterPro" id="IPR004358">
    <property type="entry name" value="Sig_transdc_His_kin-like_C"/>
</dbReference>
<evidence type="ECO:0000256" key="2">
    <source>
        <dbReference type="ARBA" id="ARBA00012438"/>
    </source>
</evidence>
<dbReference type="InterPro" id="IPR001610">
    <property type="entry name" value="PAC"/>
</dbReference>
<evidence type="ECO:0000313" key="12">
    <source>
        <dbReference type="Proteomes" id="UP000654345"/>
    </source>
</evidence>
<dbReference type="EMBL" id="BNJG01000003">
    <property type="protein sequence ID" value="GHO59053.1"/>
    <property type="molecule type" value="Genomic_DNA"/>
</dbReference>
<dbReference type="SUPFAM" id="SSF55785">
    <property type="entry name" value="PYP-like sensor domain (PAS domain)"/>
    <property type="match status" value="2"/>
</dbReference>
<dbReference type="InterPro" id="IPR013767">
    <property type="entry name" value="PAS_fold"/>
</dbReference>
<feature type="domain" description="Histidine kinase" evidence="8">
    <location>
        <begin position="266"/>
        <end position="482"/>
    </location>
</feature>
<gene>
    <name evidence="11" type="ORF">KSB_75280</name>
</gene>
<dbReference type="Proteomes" id="UP000654345">
    <property type="component" value="Unassembled WGS sequence"/>
</dbReference>
<keyword evidence="6" id="KW-0902">Two-component regulatory system</keyword>
<dbReference type="Gene3D" id="1.10.287.130">
    <property type="match status" value="1"/>
</dbReference>
<dbReference type="Pfam" id="PF00989">
    <property type="entry name" value="PAS"/>
    <property type="match status" value="1"/>
</dbReference>
<dbReference type="InterPro" id="IPR000014">
    <property type="entry name" value="PAS"/>
</dbReference>
<dbReference type="SMART" id="SM00387">
    <property type="entry name" value="HATPase_c"/>
    <property type="match status" value="1"/>
</dbReference>
<dbReference type="SMART" id="SM00091">
    <property type="entry name" value="PAS"/>
    <property type="match status" value="2"/>
</dbReference>
<evidence type="ECO:0000259" key="9">
    <source>
        <dbReference type="PROSITE" id="PS50112"/>
    </source>
</evidence>
<dbReference type="Gene3D" id="3.30.565.10">
    <property type="entry name" value="Histidine kinase-like ATPase, C-terminal domain"/>
    <property type="match status" value="1"/>
</dbReference>
<evidence type="ECO:0000256" key="3">
    <source>
        <dbReference type="ARBA" id="ARBA00022553"/>
    </source>
</evidence>
<protein>
    <recommendedName>
        <fullName evidence="2">histidine kinase</fullName>
        <ecNumber evidence="2">2.7.13.3</ecNumber>
    </recommendedName>
</protein>
<dbReference type="PANTHER" id="PTHR45453:SF1">
    <property type="entry name" value="PHOSPHATE REGULON SENSOR PROTEIN PHOR"/>
    <property type="match status" value="1"/>
</dbReference>
<dbReference type="SUPFAM" id="SSF55874">
    <property type="entry name" value="ATPase domain of HSP90 chaperone/DNA topoisomerase II/histidine kinase"/>
    <property type="match status" value="1"/>
</dbReference>
<dbReference type="Pfam" id="PF02518">
    <property type="entry name" value="HATPase_c"/>
    <property type="match status" value="1"/>
</dbReference>
<feature type="domain" description="PAC" evidence="10">
    <location>
        <begin position="210"/>
        <end position="262"/>
    </location>
</feature>
<evidence type="ECO:0000313" key="11">
    <source>
        <dbReference type="EMBL" id="GHO59053.1"/>
    </source>
</evidence>
<dbReference type="EC" id="2.7.13.3" evidence="2"/>
<evidence type="ECO:0000256" key="7">
    <source>
        <dbReference type="ARBA" id="ARBA00023136"/>
    </source>
</evidence>
<dbReference type="PRINTS" id="PR00344">
    <property type="entry name" value="BCTRLSENSOR"/>
</dbReference>
<dbReference type="InterPro" id="IPR003661">
    <property type="entry name" value="HisK_dim/P_dom"/>
</dbReference>
<evidence type="ECO:0000256" key="5">
    <source>
        <dbReference type="ARBA" id="ARBA00022777"/>
    </source>
</evidence>
<evidence type="ECO:0000259" key="8">
    <source>
        <dbReference type="PROSITE" id="PS50109"/>
    </source>
</evidence>
<organism evidence="11 12">
    <name type="scientific">Ktedonobacter robiniae</name>
    <dbReference type="NCBI Taxonomy" id="2778365"/>
    <lineage>
        <taxon>Bacteria</taxon>
        <taxon>Bacillati</taxon>
        <taxon>Chloroflexota</taxon>
        <taxon>Ktedonobacteria</taxon>
        <taxon>Ktedonobacterales</taxon>
        <taxon>Ktedonobacteraceae</taxon>
        <taxon>Ktedonobacter</taxon>
    </lineage>
</organism>
<dbReference type="Pfam" id="PF13426">
    <property type="entry name" value="PAS_9"/>
    <property type="match status" value="1"/>
</dbReference>
<dbReference type="Gene3D" id="3.30.450.20">
    <property type="entry name" value="PAS domain"/>
    <property type="match status" value="2"/>
</dbReference>
<dbReference type="InterPro" id="IPR036890">
    <property type="entry name" value="HATPase_C_sf"/>
</dbReference>
<keyword evidence="3" id="KW-0597">Phosphoprotein</keyword>
<dbReference type="SMART" id="SM00388">
    <property type="entry name" value="HisKA"/>
    <property type="match status" value="1"/>
</dbReference>
<keyword evidence="5" id="KW-0418">Kinase</keyword>
<keyword evidence="12" id="KW-1185">Reference proteome</keyword>
<evidence type="ECO:0000256" key="4">
    <source>
        <dbReference type="ARBA" id="ARBA00022679"/>
    </source>
</evidence>
<dbReference type="InterPro" id="IPR000700">
    <property type="entry name" value="PAS-assoc_C"/>
</dbReference>
<keyword evidence="7" id="KW-0472">Membrane</keyword>
<dbReference type="CDD" id="cd00075">
    <property type="entry name" value="HATPase"/>
    <property type="match status" value="1"/>
</dbReference>
<dbReference type="CDD" id="cd00082">
    <property type="entry name" value="HisKA"/>
    <property type="match status" value="1"/>
</dbReference>
<dbReference type="PROSITE" id="PS50112">
    <property type="entry name" value="PAS"/>
    <property type="match status" value="1"/>
</dbReference>
<dbReference type="SMART" id="SM00086">
    <property type="entry name" value="PAC"/>
    <property type="match status" value="2"/>
</dbReference>
<dbReference type="PROSITE" id="PS50109">
    <property type="entry name" value="HIS_KIN"/>
    <property type="match status" value="1"/>
</dbReference>
<feature type="domain" description="PAS" evidence="9">
    <location>
        <begin position="1"/>
        <end position="70"/>
    </location>
</feature>
<dbReference type="PROSITE" id="PS50113">
    <property type="entry name" value="PAC"/>
    <property type="match status" value="1"/>
</dbReference>
<proteinExistence type="predicted"/>
<name>A0ABQ3V274_9CHLR</name>
<dbReference type="CDD" id="cd00130">
    <property type="entry name" value="PAS"/>
    <property type="match status" value="1"/>
</dbReference>
<dbReference type="InterPro" id="IPR003594">
    <property type="entry name" value="HATPase_dom"/>
</dbReference>
<dbReference type="InterPro" id="IPR005467">
    <property type="entry name" value="His_kinase_dom"/>
</dbReference>